<reference evidence="2" key="1">
    <citation type="submission" date="2025-08" db="UniProtKB">
        <authorList>
            <consortium name="RefSeq"/>
        </authorList>
    </citation>
    <scope>IDENTIFICATION</scope>
    <source>
        <strain evidence="2">14028-0561.14</strain>
        <tissue evidence="2">Whole fly</tissue>
    </source>
</reference>
<dbReference type="RefSeq" id="XP_017016724.1">
    <property type="nucleotide sequence ID" value="XM_017161235.3"/>
</dbReference>
<name>A0A6P4HXG3_DROKI</name>
<dbReference type="GeneID" id="108070664"/>
<evidence type="ECO:0000313" key="2">
    <source>
        <dbReference type="RefSeq" id="XP_017016724.1"/>
    </source>
</evidence>
<sequence>MSEYHSKTKSEGDLPVFLEGVDEKEQSRRLSSYLRNLRDRLRWAVQQNQEAVQSSSKLLKEVGDISGVLLTKSGSQIPATKIRRLIMGFEAVNGSNITESTTAPEIALSTDLAETRALLAEFEALNESQILRESIVSFKGAGESLEKLLATLEKPKTQASQLSAKPQASQLSSRRNLREKIEAFNKGEKLVDTCRHFTNCFKASQSADELNNTFEGYVTHNNSKTNSGYEGDVDTEAELADKSSNDSDRFHNKL</sequence>
<proteinExistence type="predicted"/>
<protein>
    <submittedName>
        <fullName evidence="2">Uncharacterized protein</fullName>
    </submittedName>
</protein>
<organism evidence="1 2">
    <name type="scientific">Drosophila kikkawai</name>
    <name type="common">Fruit fly</name>
    <dbReference type="NCBI Taxonomy" id="30033"/>
    <lineage>
        <taxon>Eukaryota</taxon>
        <taxon>Metazoa</taxon>
        <taxon>Ecdysozoa</taxon>
        <taxon>Arthropoda</taxon>
        <taxon>Hexapoda</taxon>
        <taxon>Insecta</taxon>
        <taxon>Pterygota</taxon>
        <taxon>Neoptera</taxon>
        <taxon>Endopterygota</taxon>
        <taxon>Diptera</taxon>
        <taxon>Brachycera</taxon>
        <taxon>Muscomorpha</taxon>
        <taxon>Ephydroidea</taxon>
        <taxon>Drosophilidae</taxon>
        <taxon>Drosophila</taxon>
        <taxon>Sophophora</taxon>
    </lineage>
</organism>
<dbReference type="OMA" id="QCVQRNN"/>
<evidence type="ECO:0000313" key="1">
    <source>
        <dbReference type="Proteomes" id="UP001652661"/>
    </source>
</evidence>
<accession>A0A6P4HXG3</accession>
<gene>
    <name evidence="2" type="primary">LOC108070664</name>
</gene>
<keyword evidence="1" id="KW-1185">Reference proteome</keyword>
<dbReference type="Proteomes" id="UP001652661">
    <property type="component" value="Chromosome 3R"/>
</dbReference>
<dbReference type="OrthoDB" id="8034037at2759"/>
<dbReference type="AlphaFoldDB" id="A0A6P4HXG3"/>